<evidence type="ECO:0000256" key="3">
    <source>
        <dbReference type="ARBA" id="ARBA00022692"/>
    </source>
</evidence>
<evidence type="ECO:0000256" key="7">
    <source>
        <dbReference type="SAM" id="MobiDB-lite"/>
    </source>
</evidence>
<feature type="transmembrane region" description="Helical" evidence="8">
    <location>
        <begin position="176"/>
        <end position="195"/>
    </location>
</feature>
<feature type="region of interest" description="Disordered" evidence="7">
    <location>
        <begin position="51"/>
        <end position="71"/>
    </location>
</feature>
<keyword evidence="10" id="KW-1185">Reference proteome</keyword>
<dbReference type="GO" id="GO:0016020">
    <property type="term" value="C:membrane"/>
    <property type="evidence" value="ECO:0007669"/>
    <property type="project" value="UniProtKB-SubCell"/>
</dbReference>
<comment type="subcellular location">
    <subcellularLocation>
        <location evidence="1">Membrane</location>
        <topology evidence="1">Multi-pass membrane protein</topology>
    </subcellularLocation>
</comment>
<protein>
    <recommendedName>
        <fullName evidence="11">Transmembrane protein 161B</fullName>
    </recommendedName>
</protein>
<evidence type="ECO:0000313" key="9">
    <source>
        <dbReference type="EMBL" id="KAH3889009.1"/>
    </source>
</evidence>
<feature type="transmembrane region" description="Helical" evidence="8">
    <location>
        <begin position="233"/>
        <end position="255"/>
    </location>
</feature>
<dbReference type="Proteomes" id="UP000828390">
    <property type="component" value="Unassembled WGS sequence"/>
</dbReference>
<keyword evidence="5 8" id="KW-0472">Membrane</keyword>
<evidence type="ECO:0008006" key="11">
    <source>
        <dbReference type="Google" id="ProtNLM"/>
    </source>
</evidence>
<evidence type="ECO:0000256" key="5">
    <source>
        <dbReference type="ARBA" id="ARBA00023136"/>
    </source>
</evidence>
<dbReference type="InterPro" id="IPR019395">
    <property type="entry name" value="Transmembrane_161A/B"/>
</dbReference>
<dbReference type="OrthoDB" id="784140at2759"/>
<dbReference type="EMBL" id="JAIWYP010000001">
    <property type="protein sequence ID" value="KAH3889009.1"/>
    <property type="molecule type" value="Genomic_DNA"/>
</dbReference>
<dbReference type="Pfam" id="PF10268">
    <property type="entry name" value="Tmemb_161AB"/>
    <property type="match status" value="1"/>
</dbReference>
<dbReference type="AlphaFoldDB" id="A0A9D4N880"/>
<evidence type="ECO:0000256" key="1">
    <source>
        <dbReference type="ARBA" id="ARBA00004141"/>
    </source>
</evidence>
<reference evidence="9" key="1">
    <citation type="journal article" date="2019" name="bioRxiv">
        <title>The Genome of the Zebra Mussel, Dreissena polymorpha: A Resource for Invasive Species Research.</title>
        <authorList>
            <person name="McCartney M.A."/>
            <person name="Auch B."/>
            <person name="Kono T."/>
            <person name="Mallez S."/>
            <person name="Zhang Y."/>
            <person name="Obille A."/>
            <person name="Becker A."/>
            <person name="Abrahante J.E."/>
            <person name="Garbe J."/>
            <person name="Badalamenti J.P."/>
            <person name="Herman A."/>
            <person name="Mangelson H."/>
            <person name="Liachko I."/>
            <person name="Sullivan S."/>
            <person name="Sone E.D."/>
            <person name="Koren S."/>
            <person name="Silverstein K.A.T."/>
            <person name="Beckman K.B."/>
            <person name="Gohl D.M."/>
        </authorList>
    </citation>
    <scope>NUCLEOTIDE SEQUENCE</scope>
    <source>
        <strain evidence="9">Duluth1</strain>
        <tissue evidence="9">Whole animal</tissue>
    </source>
</reference>
<evidence type="ECO:0000313" key="10">
    <source>
        <dbReference type="Proteomes" id="UP000828390"/>
    </source>
</evidence>
<feature type="transmembrane region" description="Helical" evidence="8">
    <location>
        <begin position="141"/>
        <end position="164"/>
    </location>
</feature>
<keyword evidence="3 8" id="KW-0812">Transmembrane</keyword>
<feature type="transmembrane region" description="Helical" evidence="8">
    <location>
        <begin position="317"/>
        <end position="336"/>
    </location>
</feature>
<dbReference type="PANTHER" id="PTHR13624:SF6">
    <property type="entry name" value="EMEI"/>
    <property type="match status" value="1"/>
</dbReference>
<evidence type="ECO:0000256" key="4">
    <source>
        <dbReference type="ARBA" id="ARBA00022989"/>
    </source>
</evidence>
<name>A0A9D4N880_DREPO</name>
<reference evidence="9" key="2">
    <citation type="submission" date="2020-11" db="EMBL/GenBank/DDBJ databases">
        <authorList>
            <person name="McCartney M.A."/>
            <person name="Auch B."/>
            <person name="Kono T."/>
            <person name="Mallez S."/>
            <person name="Becker A."/>
            <person name="Gohl D.M."/>
            <person name="Silverstein K.A.T."/>
            <person name="Koren S."/>
            <person name="Bechman K.B."/>
            <person name="Herman A."/>
            <person name="Abrahante J.E."/>
            <person name="Garbe J."/>
        </authorList>
    </citation>
    <scope>NUCLEOTIDE SEQUENCE</scope>
    <source>
        <strain evidence="9">Duluth1</strain>
        <tissue evidence="9">Whole animal</tissue>
    </source>
</reference>
<comment type="similarity">
    <text evidence="2">Belongs to the TMEM161 family.</text>
</comment>
<keyword evidence="6" id="KW-0325">Glycoprotein</keyword>
<feature type="transmembrane region" description="Helical" evidence="8">
    <location>
        <begin position="112"/>
        <end position="135"/>
    </location>
</feature>
<proteinExistence type="inferred from homology"/>
<keyword evidence="4 8" id="KW-1133">Transmembrane helix</keyword>
<dbReference type="PANTHER" id="PTHR13624">
    <property type="entry name" value="RE42071P"/>
    <property type="match status" value="1"/>
</dbReference>
<feature type="transmembrane region" description="Helical" evidence="8">
    <location>
        <begin position="470"/>
        <end position="488"/>
    </location>
</feature>
<comment type="caution">
    <text evidence="9">The sequence shown here is derived from an EMBL/GenBank/DDBJ whole genome shotgun (WGS) entry which is preliminary data.</text>
</comment>
<accession>A0A9D4N880</accession>
<gene>
    <name evidence="9" type="ORF">DPMN_013055</name>
</gene>
<organism evidence="9 10">
    <name type="scientific">Dreissena polymorpha</name>
    <name type="common">Zebra mussel</name>
    <name type="synonym">Mytilus polymorpha</name>
    <dbReference type="NCBI Taxonomy" id="45954"/>
    <lineage>
        <taxon>Eukaryota</taxon>
        <taxon>Metazoa</taxon>
        <taxon>Spiralia</taxon>
        <taxon>Lophotrochozoa</taxon>
        <taxon>Mollusca</taxon>
        <taxon>Bivalvia</taxon>
        <taxon>Autobranchia</taxon>
        <taxon>Heteroconchia</taxon>
        <taxon>Euheterodonta</taxon>
        <taxon>Imparidentia</taxon>
        <taxon>Neoheterodontei</taxon>
        <taxon>Myida</taxon>
        <taxon>Dreissenoidea</taxon>
        <taxon>Dreissenidae</taxon>
        <taxon>Dreissena</taxon>
    </lineage>
</organism>
<evidence type="ECO:0000256" key="8">
    <source>
        <dbReference type="SAM" id="Phobius"/>
    </source>
</evidence>
<evidence type="ECO:0000256" key="6">
    <source>
        <dbReference type="ARBA" id="ARBA00023180"/>
    </source>
</evidence>
<feature type="transmembrane region" description="Helical" evidence="8">
    <location>
        <begin position="6"/>
        <end position="28"/>
    </location>
</feature>
<feature type="transmembrane region" description="Helical" evidence="8">
    <location>
        <begin position="374"/>
        <end position="399"/>
    </location>
</feature>
<evidence type="ECO:0000256" key="2">
    <source>
        <dbReference type="ARBA" id="ARBA00009706"/>
    </source>
</evidence>
<sequence length="494" mass="56075">MAILGAQLVFSLIVFSFLQKLSCFYSLGRWLLAGRLVRYLHPSDEDLRKAAGIAPSGSNKSNSKSRRNNAKKGTLLKDADETFTIPCNTPMQLDTAPVHAIDLVHLHYYSEYLWIVDFSLSAVVVYVLTEVYYLFRDTNEMNISILWCLLAVAFCVRVLISMTADYFKAEDGGERILIFTFGFFCLVLSMGILVVDESVLEFGLEAGYENFSSGAVKLLKVQGIESAGPVEFLTFKIILAFFCAFIGALMTFPGLRTAKLYIDALKYSRETRFKQVLLHLNFALPYLMLLLWIKPLARDILCGLNWKIKTKVFTEPVFENVRISMFVVLCVLRLALLPTHMQSHLNTAHNKIESLNKESGRVSNSDVKKLVARVFYFIIVVAVQYVVPVFVLLFLAFMYKTLGQFSWSGIFGERAEQFAMSYQWSAPVAVQKPANASETLVETVSEFTLVFSDLRAVFTPVFYKGLLSFLTWWTCMSWTLAMTFGLYYHTRVDN</sequence>
<feature type="transmembrane region" description="Helical" evidence="8">
    <location>
        <begin position="276"/>
        <end position="297"/>
    </location>
</feature>